<feature type="binding site" evidence="8">
    <location>
        <position position="26"/>
    </location>
    <ligand>
        <name>substrate</name>
    </ligand>
</feature>
<comment type="catalytic activity">
    <reaction evidence="8">
        <text>6-carboxy-5,6,7,8-tetrahydropterin + H(+) = 7-carboxy-7-carbaguanine + NH4(+)</text>
        <dbReference type="Rhea" id="RHEA:27974"/>
        <dbReference type="ChEBI" id="CHEBI:15378"/>
        <dbReference type="ChEBI" id="CHEBI:28938"/>
        <dbReference type="ChEBI" id="CHEBI:61032"/>
        <dbReference type="ChEBI" id="CHEBI:61036"/>
        <dbReference type="EC" id="4.3.99.3"/>
    </reaction>
</comment>
<dbReference type="InterPro" id="IPR058240">
    <property type="entry name" value="rSAM_sf"/>
</dbReference>
<accession>C6HYH5</accession>
<sequence length="213" mass="23759">MMRINETFFSIQGESTFAGWPCFFIRTTGCPLRCRWCDTTYSFYEGEERTLDSLVDEALSHPAPLVEVTGGEPFSAPELPRLVEKLLDAGKTVLIETSGALPVPQGLDRRCHLVMDIKPPGSGMAHLMAEETFRALRPGDEIKAVIADRGDFDFCLDFLDRLALPREIPVTFSPVFGECSPGELAEWVLSSGREIRVGIQLHKILFDPERRGV</sequence>
<name>C6HYH5_9BACT</name>
<dbReference type="GO" id="GO:0008616">
    <property type="term" value="P:tRNA queuosine(34) biosynthetic process"/>
    <property type="evidence" value="ECO:0007669"/>
    <property type="project" value="UniProtKB-UniRule"/>
</dbReference>
<comment type="function">
    <text evidence="8">Catalyzes the complex heterocyclic radical-mediated conversion of 6-carboxy-5,6,7,8-tetrahydropterin (CPH4) to 7-carboxy-7-deazaguanine (CDG), a step common to the biosynthetic pathways of all 7-deazapurine-containing compounds.</text>
</comment>
<dbReference type="GO" id="GO:0016840">
    <property type="term" value="F:carbon-nitrogen lyase activity"/>
    <property type="evidence" value="ECO:0007669"/>
    <property type="project" value="UniProtKB-UniRule"/>
</dbReference>
<dbReference type="PANTHER" id="PTHR42836">
    <property type="entry name" value="7-CARBOXY-7-DEAZAGUANINE SYNTHASE"/>
    <property type="match status" value="1"/>
</dbReference>
<keyword evidence="7 8" id="KW-0456">Lyase</keyword>
<evidence type="ECO:0000256" key="3">
    <source>
        <dbReference type="ARBA" id="ARBA00022723"/>
    </source>
</evidence>
<dbReference type="PIRSF" id="PIRSF000370">
    <property type="entry name" value="QueE"/>
    <property type="match status" value="1"/>
</dbReference>
<feature type="binding site" evidence="8">
    <location>
        <position position="39"/>
    </location>
    <ligand>
        <name>Mg(2+)</name>
        <dbReference type="ChEBI" id="CHEBI:18420"/>
    </ligand>
</feature>
<evidence type="ECO:0000256" key="2">
    <source>
        <dbReference type="ARBA" id="ARBA00022691"/>
    </source>
</evidence>
<keyword evidence="1 8" id="KW-0004">4Fe-4S</keyword>
<comment type="subunit">
    <text evidence="8">Homodimer.</text>
</comment>
<dbReference type="GO" id="GO:1904047">
    <property type="term" value="F:S-adenosyl-L-methionine binding"/>
    <property type="evidence" value="ECO:0007669"/>
    <property type="project" value="UniProtKB-UniRule"/>
</dbReference>
<dbReference type="InterPro" id="IPR024924">
    <property type="entry name" value="7-CO-7-deazaguanine_synth-like"/>
</dbReference>
<dbReference type="HAMAP" id="MF_00917">
    <property type="entry name" value="QueE"/>
    <property type="match status" value="1"/>
</dbReference>
<keyword evidence="6 8" id="KW-0411">Iron-sulfur</keyword>
<keyword evidence="5 8" id="KW-0408">Iron</keyword>
<comment type="caution">
    <text evidence="8">Lacks conserved residue(s) required for the propagation of feature annotation.</text>
</comment>
<dbReference type="EMBL" id="GG693878">
    <property type="protein sequence ID" value="EES52260.1"/>
    <property type="molecule type" value="Genomic_DNA"/>
</dbReference>
<dbReference type="CDD" id="cd01335">
    <property type="entry name" value="Radical_SAM"/>
    <property type="match status" value="1"/>
</dbReference>
<feature type="binding site" evidence="8">
    <location>
        <begin position="11"/>
        <end position="13"/>
    </location>
    <ligand>
        <name>substrate</name>
    </ligand>
</feature>
<dbReference type="SFLD" id="SFLDS00029">
    <property type="entry name" value="Radical_SAM"/>
    <property type="match status" value="1"/>
</dbReference>
<dbReference type="EC" id="4.3.99.3" evidence="8"/>
<keyword evidence="11" id="KW-1185">Reference proteome</keyword>
<feature type="domain" description="Radical SAM core" evidence="9">
    <location>
        <begin position="17"/>
        <end position="209"/>
    </location>
</feature>
<keyword evidence="3 8" id="KW-0479">Metal-binding</keyword>
<feature type="binding site" evidence="8">
    <location>
        <begin position="36"/>
        <end position="38"/>
    </location>
    <ligand>
        <name>S-adenosyl-L-methionine</name>
        <dbReference type="ChEBI" id="CHEBI:59789"/>
    </ligand>
</feature>
<evidence type="ECO:0000256" key="4">
    <source>
        <dbReference type="ARBA" id="ARBA00022842"/>
    </source>
</evidence>
<comment type="pathway">
    <text evidence="8">Purine metabolism; 7-cyano-7-deazaguanine biosynthesis.</text>
</comment>
<comment type="cofactor">
    <cofactor evidence="8">
        <name>S-adenosyl-L-methionine</name>
        <dbReference type="ChEBI" id="CHEBI:59789"/>
    </cofactor>
    <text evidence="8">Binds 1 S-adenosyl-L-methionine per subunit.</text>
</comment>
<dbReference type="Proteomes" id="UP000009374">
    <property type="component" value="Unassembled WGS sequence"/>
</dbReference>
<keyword evidence="2 8" id="KW-0949">S-adenosyl-L-methionine</keyword>
<feature type="binding site" evidence="8">
    <location>
        <position position="30"/>
    </location>
    <ligand>
        <name>[4Fe-4S] cluster</name>
        <dbReference type="ChEBI" id="CHEBI:49883"/>
        <note>4Fe-4S-S-AdoMet</note>
    </ligand>
</feature>
<dbReference type="Pfam" id="PF04055">
    <property type="entry name" value="Radical_SAM"/>
    <property type="match status" value="1"/>
</dbReference>
<feature type="binding site" evidence="8">
    <location>
        <position position="69"/>
    </location>
    <ligand>
        <name>substrate</name>
    </ligand>
</feature>
<dbReference type="Gene3D" id="3.20.20.70">
    <property type="entry name" value="Aldolase class I"/>
    <property type="match status" value="1"/>
</dbReference>
<keyword evidence="4 8" id="KW-0460">Magnesium</keyword>
<dbReference type="UniPathway" id="UPA00391"/>
<evidence type="ECO:0000256" key="1">
    <source>
        <dbReference type="ARBA" id="ARBA00022485"/>
    </source>
</evidence>
<dbReference type="GO" id="GO:0051539">
    <property type="term" value="F:4 iron, 4 sulfur cluster binding"/>
    <property type="evidence" value="ECO:0007669"/>
    <property type="project" value="UniProtKB-UniRule"/>
</dbReference>
<dbReference type="InterPro" id="IPR013785">
    <property type="entry name" value="Aldolase_TIM"/>
</dbReference>
<evidence type="ECO:0000256" key="7">
    <source>
        <dbReference type="ARBA" id="ARBA00023239"/>
    </source>
</evidence>
<comment type="similarity">
    <text evidence="8">Belongs to the radical SAM superfamily. 7-carboxy-7-deazaguanine synthase family.</text>
</comment>
<dbReference type="PANTHER" id="PTHR42836:SF1">
    <property type="entry name" value="7-CARBOXY-7-DEAZAGUANINE SYNTHASE"/>
    <property type="match status" value="1"/>
</dbReference>
<dbReference type="AlphaFoldDB" id="C6HYH5"/>
<feature type="binding site" evidence="8">
    <location>
        <position position="34"/>
    </location>
    <ligand>
        <name>[4Fe-4S] cluster</name>
        <dbReference type="ChEBI" id="CHEBI:49883"/>
        <note>4Fe-4S-S-AdoMet</note>
    </ligand>
</feature>
<dbReference type="InterPro" id="IPR007197">
    <property type="entry name" value="rSAM"/>
</dbReference>
<keyword evidence="8" id="KW-0671">Queuosine biosynthesis</keyword>
<comment type="cofactor">
    <cofactor evidence="8">
        <name>[4Fe-4S] cluster</name>
        <dbReference type="ChEBI" id="CHEBI:49883"/>
    </cofactor>
    <text evidence="8">Binds 1 [4Fe-4S] cluster. The cluster is coordinated with 3 cysteines and an exchangeable S-adenosyl-L-methionine.</text>
</comment>
<organism evidence="10 11">
    <name type="scientific">Leptospirillum ferrodiazotrophum</name>
    <dbReference type="NCBI Taxonomy" id="412449"/>
    <lineage>
        <taxon>Bacteria</taxon>
        <taxon>Pseudomonadati</taxon>
        <taxon>Nitrospirota</taxon>
        <taxon>Nitrospiria</taxon>
        <taxon>Nitrospirales</taxon>
        <taxon>Nitrospiraceae</taxon>
        <taxon>Leptospirillum</taxon>
    </lineage>
</organism>
<comment type="cofactor">
    <cofactor evidence="8">
        <name>Mg(2+)</name>
        <dbReference type="ChEBI" id="CHEBI:18420"/>
    </cofactor>
</comment>
<gene>
    <name evidence="8" type="primary">queE</name>
    <name evidence="10" type="ORF">UBAL3_94240051</name>
</gene>
<proteinExistence type="inferred from homology"/>
<dbReference type="GO" id="GO:0000287">
    <property type="term" value="F:magnesium ion binding"/>
    <property type="evidence" value="ECO:0007669"/>
    <property type="project" value="UniProtKB-UniRule"/>
</dbReference>
<reference evidence="10 11" key="1">
    <citation type="journal article" date="2009" name="Appl. Environ. Microbiol.">
        <title>Community genomic and proteomic analyses of chemoautotrophic iron-oxidizing "Leptospirillum rubarum" (Group II) and "Leptospirillum ferrodiazotrophum" (Group III) bacteria in acid mine drainage biofilms.</title>
        <authorList>
            <person name="Goltsman D.S."/>
            <person name="Denef V.J."/>
            <person name="Singer S.W."/>
            <person name="VerBerkmoes N.C."/>
            <person name="Lefsrud M."/>
            <person name="Mueller R.S."/>
            <person name="Dick G.J."/>
            <person name="Sun C.L."/>
            <person name="Wheeler K.E."/>
            <person name="Zemla A."/>
            <person name="Baker B.J."/>
            <person name="Hauser L."/>
            <person name="Land M."/>
            <person name="Shah M.B."/>
            <person name="Thelen M.P."/>
            <person name="Hettich R.L."/>
            <person name="Banfield J.F."/>
        </authorList>
    </citation>
    <scope>NUCLEOTIDE SEQUENCE [LARGE SCALE GENOMIC DNA]</scope>
</reference>
<evidence type="ECO:0000256" key="6">
    <source>
        <dbReference type="ARBA" id="ARBA00023014"/>
    </source>
</evidence>
<feature type="binding site" evidence="8">
    <location>
        <position position="71"/>
    </location>
    <ligand>
        <name>S-adenosyl-L-methionine</name>
        <dbReference type="ChEBI" id="CHEBI:59789"/>
    </ligand>
</feature>
<evidence type="ECO:0000313" key="10">
    <source>
        <dbReference type="EMBL" id="EES52260.1"/>
    </source>
</evidence>
<evidence type="ECO:0000259" key="9">
    <source>
        <dbReference type="PROSITE" id="PS51918"/>
    </source>
</evidence>
<dbReference type="SUPFAM" id="SSF102114">
    <property type="entry name" value="Radical SAM enzymes"/>
    <property type="match status" value="1"/>
</dbReference>
<protein>
    <recommendedName>
        <fullName evidence="8">7-carboxy-7-deazaguanine synthase</fullName>
        <shortName evidence="8">CDG synthase</shortName>
        <ecNumber evidence="8">4.3.99.3</ecNumber>
    </recommendedName>
    <alternativeName>
        <fullName evidence="8">Queuosine biosynthesis protein QueE</fullName>
    </alternativeName>
</protein>
<evidence type="ECO:0000256" key="5">
    <source>
        <dbReference type="ARBA" id="ARBA00023004"/>
    </source>
</evidence>
<evidence type="ECO:0000313" key="11">
    <source>
        <dbReference type="Proteomes" id="UP000009374"/>
    </source>
</evidence>
<feature type="binding site" evidence="8">
    <location>
        <position position="37"/>
    </location>
    <ligand>
        <name>[4Fe-4S] cluster</name>
        <dbReference type="ChEBI" id="CHEBI:49883"/>
        <note>4Fe-4S-S-AdoMet</note>
    </ligand>
</feature>
<dbReference type="PROSITE" id="PS51918">
    <property type="entry name" value="RADICAL_SAM"/>
    <property type="match status" value="1"/>
</dbReference>
<evidence type="ECO:0000256" key="8">
    <source>
        <dbReference type="HAMAP-Rule" id="MF_00917"/>
    </source>
</evidence>